<protein>
    <submittedName>
        <fullName evidence="2">Uncharacterized protein</fullName>
    </submittedName>
</protein>
<evidence type="ECO:0000313" key="2">
    <source>
        <dbReference type="EMBL" id="QJF52451.1"/>
    </source>
</evidence>
<keyword evidence="3" id="KW-1185">Reference proteome</keyword>
<dbReference type="Proteomes" id="UP000503308">
    <property type="component" value="Chromosome"/>
</dbReference>
<proteinExistence type="predicted"/>
<reference evidence="2 3" key="1">
    <citation type="submission" date="2020-02" db="EMBL/GenBank/DDBJ databases">
        <title>Genome sequence of Roseobacter ponti.</title>
        <authorList>
            <person name="Hollensteiner J."/>
            <person name="Schneider D."/>
            <person name="Poehlein A."/>
            <person name="Daniel R."/>
        </authorList>
    </citation>
    <scope>NUCLEOTIDE SEQUENCE [LARGE SCALE GENOMIC DNA]</scope>
    <source>
        <strain evidence="2 3">DSM 106830</strain>
    </source>
</reference>
<sequence>MTRISKLLHLGALTAAAALWITSVTDASAQNTRNCGPREAVVDRLAQGYGESRQSMGLGANNAVIEVFASDETGTWTITVTTPNGLTCLVASGQSFETLAEALPAKGNDA</sequence>
<dbReference type="KEGG" id="rpon:G3256_15375"/>
<evidence type="ECO:0000313" key="3">
    <source>
        <dbReference type="Proteomes" id="UP000503308"/>
    </source>
</evidence>
<accession>A0A858SY97</accession>
<feature type="chain" id="PRO_5032660814" evidence="1">
    <location>
        <begin position="30"/>
        <end position="110"/>
    </location>
</feature>
<gene>
    <name evidence="2" type="ORF">G3256_15375</name>
</gene>
<name>A0A858SY97_9RHOB</name>
<feature type="signal peptide" evidence="1">
    <location>
        <begin position="1"/>
        <end position="29"/>
    </location>
</feature>
<dbReference type="RefSeq" id="WP_169641670.1">
    <property type="nucleotide sequence ID" value="NZ_CP048788.1"/>
</dbReference>
<evidence type="ECO:0000256" key="1">
    <source>
        <dbReference type="SAM" id="SignalP"/>
    </source>
</evidence>
<dbReference type="AlphaFoldDB" id="A0A858SY97"/>
<organism evidence="2 3">
    <name type="scientific">Roseobacter ponti</name>
    <dbReference type="NCBI Taxonomy" id="1891787"/>
    <lineage>
        <taxon>Bacteria</taxon>
        <taxon>Pseudomonadati</taxon>
        <taxon>Pseudomonadota</taxon>
        <taxon>Alphaproteobacteria</taxon>
        <taxon>Rhodobacterales</taxon>
        <taxon>Roseobacteraceae</taxon>
        <taxon>Roseobacter</taxon>
    </lineage>
</organism>
<keyword evidence="1" id="KW-0732">Signal</keyword>
<dbReference type="EMBL" id="CP048788">
    <property type="protein sequence ID" value="QJF52451.1"/>
    <property type="molecule type" value="Genomic_DNA"/>
</dbReference>